<evidence type="ECO:0000313" key="3">
    <source>
        <dbReference type="EMBL" id="GAA3602356.1"/>
    </source>
</evidence>
<keyword evidence="2" id="KW-0812">Transmembrane</keyword>
<accession>A0ABP6Z8Z8</accession>
<organism evidence="3 4">
    <name type="scientific">Kineosporia mesophila</name>
    <dbReference type="NCBI Taxonomy" id="566012"/>
    <lineage>
        <taxon>Bacteria</taxon>
        <taxon>Bacillati</taxon>
        <taxon>Actinomycetota</taxon>
        <taxon>Actinomycetes</taxon>
        <taxon>Kineosporiales</taxon>
        <taxon>Kineosporiaceae</taxon>
        <taxon>Kineosporia</taxon>
    </lineage>
</organism>
<gene>
    <name evidence="3" type="ORF">GCM10022223_17670</name>
</gene>
<dbReference type="EMBL" id="BAAAZO010000002">
    <property type="protein sequence ID" value="GAA3602356.1"/>
    <property type="molecule type" value="Genomic_DNA"/>
</dbReference>
<feature type="transmembrane region" description="Helical" evidence="2">
    <location>
        <begin position="81"/>
        <end position="100"/>
    </location>
</feature>
<evidence type="ECO:0000256" key="2">
    <source>
        <dbReference type="SAM" id="Phobius"/>
    </source>
</evidence>
<evidence type="ECO:0000313" key="4">
    <source>
        <dbReference type="Proteomes" id="UP001501074"/>
    </source>
</evidence>
<comment type="caution">
    <text evidence="3">The sequence shown here is derived from an EMBL/GenBank/DDBJ whole genome shotgun (WGS) entry which is preliminary data.</text>
</comment>
<feature type="region of interest" description="Disordered" evidence="1">
    <location>
        <begin position="452"/>
        <end position="479"/>
    </location>
</feature>
<protein>
    <submittedName>
        <fullName evidence="3">Uncharacterized protein</fullName>
    </submittedName>
</protein>
<proteinExistence type="predicted"/>
<keyword evidence="2" id="KW-1133">Transmembrane helix</keyword>
<reference evidence="4" key="1">
    <citation type="journal article" date="2019" name="Int. J. Syst. Evol. Microbiol.">
        <title>The Global Catalogue of Microorganisms (GCM) 10K type strain sequencing project: providing services to taxonomists for standard genome sequencing and annotation.</title>
        <authorList>
            <consortium name="The Broad Institute Genomics Platform"/>
            <consortium name="The Broad Institute Genome Sequencing Center for Infectious Disease"/>
            <person name="Wu L."/>
            <person name="Ma J."/>
        </authorList>
    </citation>
    <scope>NUCLEOTIDE SEQUENCE [LARGE SCALE GENOMIC DNA]</scope>
    <source>
        <strain evidence="4">JCM 16902</strain>
    </source>
</reference>
<feature type="transmembrane region" description="Helical" evidence="2">
    <location>
        <begin position="12"/>
        <end position="36"/>
    </location>
</feature>
<name>A0ABP6Z8Z8_9ACTN</name>
<dbReference type="RefSeq" id="WP_231485141.1">
    <property type="nucleotide sequence ID" value="NZ_BAAAZO010000002.1"/>
</dbReference>
<sequence>MMRRRYRGERFDWVGWGVAAVVVLVLLVLLFCWWAFHGSVFGVLRTVWASSMWKALIVLVVLAIVGAVVDDGRRRRRLGVGTLFLVGLVVLPSLGVWGGYFRAAQLSESITVTEGAQPAYAWRTPWAVAASAVTSRAGSVVGTFEEDATTFLPATGGYVTPVRAKGWVKGFDQVVVQTPGENGENTVKVCNFDAQVPVARGWFQYNLRRALSFVGGDLMADPDDVWVYCEGSKARLVVPVTRYTGFPEQHEVPAGVVVFEGDSAVLDQDVTAGELPGPVYPMSLAAKQREASHAENGFMDRLFRRSGYETVGKAGEGPDAGNESELLLRRTDSSRWDFVTGLTPRGTSTSVTAVSTMAADEVHDGKLNTLTVHSMKDARQGNAALANAIIAAFPQLNWNANQLTLKEVAPTSSGTWTASITKTTTVTRLVEIAKDGAMCLTYTNGDQIDCVDAGGNSEDDPSAEEGQASAGEDLKGLSNEELAELQRRVADEFARRLGADGETAGE</sequence>
<feature type="transmembrane region" description="Helical" evidence="2">
    <location>
        <begin position="48"/>
        <end position="69"/>
    </location>
</feature>
<keyword evidence="2" id="KW-0472">Membrane</keyword>
<keyword evidence="4" id="KW-1185">Reference proteome</keyword>
<evidence type="ECO:0000256" key="1">
    <source>
        <dbReference type="SAM" id="MobiDB-lite"/>
    </source>
</evidence>
<dbReference type="Proteomes" id="UP001501074">
    <property type="component" value="Unassembled WGS sequence"/>
</dbReference>